<dbReference type="RefSeq" id="XP_018018233.1">
    <property type="nucleotide sequence ID" value="XM_018162744.2"/>
</dbReference>
<dbReference type="EC" id="2.7.7.49" evidence="2 14"/>
<evidence type="ECO:0000256" key="14">
    <source>
        <dbReference type="RuleBase" id="RU365061"/>
    </source>
</evidence>
<evidence type="ECO:0000256" key="7">
    <source>
        <dbReference type="ARBA" id="ARBA00022723"/>
    </source>
</evidence>
<dbReference type="SUPFAM" id="SSF56672">
    <property type="entry name" value="DNA/RNA polymerases"/>
    <property type="match status" value="1"/>
</dbReference>
<keyword evidence="9 14" id="KW-0779">Telomere</keyword>
<organism evidence="16 17">
    <name type="scientific">Hyalella azteca</name>
    <name type="common">Amphipod</name>
    <dbReference type="NCBI Taxonomy" id="294128"/>
    <lineage>
        <taxon>Eukaryota</taxon>
        <taxon>Metazoa</taxon>
        <taxon>Ecdysozoa</taxon>
        <taxon>Arthropoda</taxon>
        <taxon>Crustacea</taxon>
        <taxon>Multicrustacea</taxon>
        <taxon>Malacostraca</taxon>
        <taxon>Eumalacostraca</taxon>
        <taxon>Peracarida</taxon>
        <taxon>Amphipoda</taxon>
        <taxon>Senticaudata</taxon>
        <taxon>Talitrida</taxon>
        <taxon>Talitroidea</taxon>
        <taxon>Hyalellidae</taxon>
        <taxon>Hyalella</taxon>
    </lineage>
</organism>
<evidence type="ECO:0000256" key="11">
    <source>
        <dbReference type="ARBA" id="ARBA00023242"/>
    </source>
</evidence>
<dbReference type="OrthoDB" id="289721at2759"/>
<evidence type="ECO:0000256" key="3">
    <source>
        <dbReference type="ARBA" id="ARBA00016182"/>
    </source>
</evidence>
<dbReference type="GO" id="GO:0070034">
    <property type="term" value="F:telomerase RNA binding"/>
    <property type="evidence" value="ECO:0007669"/>
    <property type="project" value="TreeGrafter"/>
</dbReference>
<comment type="function">
    <text evidence="14">Telomerase is a ribonucleoprotein enzyme essential for the replication of chromosome termini in most eukaryotes. It elongates telomeres. It is a reverse transcriptase that adds simple sequence repeats to chromosome ends by copying a template sequence within the RNA component of the enzyme.</text>
</comment>
<dbReference type="PANTHER" id="PTHR12066:SF0">
    <property type="entry name" value="TELOMERASE REVERSE TRANSCRIPTASE"/>
    <property type="match status" value="1"/>
</dbReference>
<sequence>MLGYKNDCIIHFQWVLHCQYLTTNFPPEHILSFRGQDAVKAVIVDILAQNTGITDNSITASFLLEQPELCSSLVKLLNNWNVGLIKKLFHNICSQCHDTKDPSLHTSYCTVDKCIFTASEISRIMMPASVIVHPTLDIPERGICPANDAQVVKKQKITENSFATPKVVHLDNSCSRAKWSERENFHLDESTLIASEVSLYDCSQNCHSIETIHGGNKLPCNLRGASSVISAGIINGNPTMIPMKLPVNIRSVFKFMRMLLFKFVPDELLGSSHNRHNFFKAVKYLVTSGCKDDFRLCTLMTKIRVTDCKWTRPLGSLQAKNYVVAKLLVWIIQRIVLVVIRTLFYATESDGMGHLILYYEKNLWCHLVDLTLNGLQKRGSLFLMPKSKAAQSLQVRKSPSKLLRRMRFIPKQSGMRPIYPIGRGNWKKPDALKMKLLASSVIKSYGNSCSTVRTRVSIADYWNDYLKWLEKLSVPSGPLYVVKLDVADAYGSVLHSVLLRVIEDYFARLPPKVRYSVYSKTDERGKCIGPRQYLMKDLSGISLEPPRSKTSHWIEVDAPIEVDVRSTGLDIKRYIQHQYISAGRNRKYLITKGIAQGGFLSSTLCELYYTSMHFLHWKNLMGPKDLCLHSVDDFLFVSPEKISAKRFLDVAARGVPDYNCVINQTKTLHNIHTNASPSRVTFCGVTFCSFTRQFLVSLENIIATPPRYTLKLSVEHSRGQFVALRLQQIAKTRLSAEVIHPGYTSAECLVVNLHRTGISVGARLEALCSAVLLPYAGRLNGRFLGSTLVSIAGKIWTRIKRIWSQTKQSLPPISKELVTAAFLGGVGSILCLKKHVQLPEVMRSITLLHGSFVSQIPKDQLHLLPRVELSKRLQRQRRHLALRDTSCESGRSSC</sequence>
<dbReference type="Gene3D" id="1.10.132.70">
    <property type="match status" value="1"/>
</dbReference>
<dbReference type="GO" id="GO:0000333">
    <property type="term" value="C:telomerase catalytic core complex"/>
    <property type="evidence" value="ECO:0007669"/>
    <property type="project" value="TreeGrafter"/>
</dbReference>
<keyword evidence="10 14" id="KW-0695">RNA-directed DNA polymerase</keyword>
<dbReference type="InterPro" id="IPR000477">
    <property type="entry name" value="RT_dom"/>
</dbReference>
<gene>
    <name evidence="17" type="primary">LOC108674772</name>
</gene>
<dbReference type="AlphaFoldDB" id="A0A8B7NWU4"/>
<dbReference type="GO" id="GO:0042162">
    <property type="term" value="F:telomeric DNA binding"/>
    <property type="evidence" value="ECO:0007669"/>
    <property type="project" value="TreeGrafter"/>
</dbReference>
<name>A0A8B7NWU4_HYAAZ</name>
<dbReference type="Pfam" id="PF12009">
    <property type="entry name" value="Telomerase_RBD"/>
    <property type="match status" value="1"/>
</dbReference>
<dbReference type="GO" id="GO:0046872">
    <property type="term" value="F:metal ion binding"/>
    <property type="evidence" value="ECO:0007669"/>
    <property type="project" value="UniProtKB-KW"/>
</dbReference>
<dbReference type="InterPro" id="IPR043502">
    <property type="entry name" value="DNA/RNA_pol_sf"/>
</dbReference>
<evidence type="ECO:0000256" key="13">
    <source>
        <dbReference type="ARBA" id="ARBA00048173"/>
    </source>
</evidence>
<keyword evidence="6 14" id="KW-0548">Nucleotidyltransferase</keyword>
<comment type="subcellular location">
    <subcellularLocation>
        <location evidence="14">Nucleus</location>
    </subcellularLocation>
    <subcellularLocation>
        <location evidence="14">Chromosome</location>
        <location evidence="14">Telomere</location>
    </subcellularLocation>
</comment>
<accession>A0A8B7NWU4</accession>
<evidence type="ECO:0000256" key="4">
    <source>
        <dbReference type="ARBA" id="ARBA00022454"/>
    </source>
</evidence>
<evidence type="ECO:0000259" key="15">
    <source>
        <dbReference type="PROSITE" id="PS50878"/>
    </source>
</evidence>
<dbReference type="InterPro" id="IPR021891">
    <property type="entry name" value="Telomerase_RBD"/>
</dbReference>
<comment type="catalytic activity">
    <reaction evidence="13 14">
        <text>DNA(n) + a 2'-deoxyribonucleoside 5'-triphosphate = DNA(n+1) + diphosphate</text>
        <dbReference type="Rhea" id="RHEA:22508"/>
        <dbReference type="Rhea" id="RHEA-COMP:17339"/>
        <dbReference type="Rhea" id="RHEA-COMP:17340"/>
        <dbReference type="ChEBI" id="CHEBI:33019"/>
        <dbReference type="ChEBI" id="CHEBI:61560"/>
        <dbReference type="ChEBI" id="CHEBI:173112"/>
        <dbReference type="EC" id="2.7.7.49"/>
    </reaction>
</comment>
<dbReference type="PANTHER" id="PTHR12066">
    <property type="entry name" value="TELOMERASE REVERSE TRANSCRIPTASE"/>
    <property type="match status" value="1"/>
</dbReference>
<keyword evidence="4 14" id="KW-0158">Chromosome</keyword>
<evidence type="ECO:0000256" key="8">
    <source>
        <dbReference type="ARBA" id="ARBA00022842"/>
    </source>
</evidence>
<evidence type="ECO:0000256" key="9">
    <source>
        <dbReference type="ARBA" id="ARBA00022895"/>
    </source>
</evidence>
<dbReference type="CDD" id="cd01648">
    <property type="entry name" value="TERT"/>
    <property type="match status" value="1"/>
</dbReference>
<dbReference type="InterPro" id="IPR003545">
    <property type="entry name" value="Telomerase_RT"/>
</dbReference>
<dbReference type="PROSITE" id="PS50878">
    <property type="entry name" value="RT_POL"/>
    <property type="match status" value="1"/>
</dbReference>
<dbReference type="PRINTS" id="PR01365">
    <property type="entry name" value="TELOMERASERT"/>
</dbReference>
<evidence type="ECO:0000256" key="1">
    <source>
        <dbReference type="ARBA" id="ARBA00008001"/>
    </source>
</evidence>
<dbReference type="GO" id="GO:0003720">
    <property type="term" value="F:telomerase activity"/>
    <property type="evidence" value="ECO:0007669"/>
    <property type="project" value="InterPro"/>
</dbReference>
<keyword evidence="16" id="KW-1185">Reference proteome</keyword>
<reference evidence="17" key="1">
    <citation type="submission" date="2025-08" db="UniProtKB">
        <authorList>
            <consortium name="RefSeq"/>
        </authorList>
    </citation>
    <scope>IDENTIFICATION</scope>
    <source>
        <tissue evidence="17">Whole organism</tissue>
    </source>
</reference>
<comment type="similarity">
    <text evidence="1 14">Belongs to the reverse transcriptase family. Telomerase subfamily.</text>
</comment>
<protein>
    <recommendedName>
        <fullName evidence="3 14">Telomerase reverse transcriptase</fullName>
        <ecNumber evidence="2 14">2.7.7.49</ecNumber>
    </recommendedName>
    <alternativeName>
        <fullName evidence="12 14">Telomerase catalytic subunit</fullName>
    </alternativeName>
</protein>
<evidence type="ECO:0000313" key="16">
    <source>
        <dbReference type="Proteomes" id="UP000694843"/>
    </source>
</evidence>
<dbReference type="SMART" id="SM00975">
    <property type="entry name" value="Telomerase_RBD"/>
    <property type="match status" value="1"/>
</dbReference>
<evidence type="ECO:0000313" key="17">
    <source>
        <dbReference type="RefSeq" id="XP_018018233.1"/>
    </source>
</evidence>
<dbReference type="GeneID" id="108674772"/>
<evidence type="ECO:0000256" key="2">
    <source>
        <dbReference type="ARBA" id="ARBA00012493"/>
    </source>
</evidence>
<keyword evidence="7 14" id="KW-0479">Metal-binding</keyword>
<dbReference type="GO" id="GO:0007004">
    <property type="term" value="P:telomere maintenance via telomerase"/>
    <property type="evidence" value="ECO:0007669"/>
    <property type="project" value="TreeGrafter"/>
</dbReference>
<dbReference type="Proteomes" id="UP000694843">
    <property type="component" value="Unplaced"/>
</dbReference>
<keyword evidence="5 14" id="KW-0808">Transferase</keyword>
<dbReference type="OMA" id="GICPAND"/>
<evidence type="ECO:0000256" key="6">
    <source>
        <dbReference type="ARBA" id="ARBA00022695"/>
    </source>
</evidence>
<keyword evidence="8 14" id="KW-0460">Magnesium</keyword>
<dbReference type="GO" id="GO:0000781">
    <property type="term" value="C:chromosome, telomeric region"/>
    <property type="evidence" value="ECO:0007669"/>
    <property type="project" value="UniProtKB-SubCell"/>
</dbReference>
<proteinExistence type="inferred from homology"/>
<evidence type="ECO:0000256" key="5">
    <source>
        <dbReference type="ARBA" id="ARBA00022679"/>
    </source>
</evidence>
<dbReference type="KEGG" id="hazt:108674772"/>
<feature type="domain" description="Reverse transcriptase" evidence="15">
    <location>
        <begin position="390"/>
        <end position="687"/>
    </location>
</feature>
<evidence type="ECO:0000256" key="12">
    <source>
        <dbReference type="ARBA" id="ARBA00032044"/>
    </source>
</evidence>
<evidence type="ECO:0000256" key="10">
    <source>
        <dbReference type="ARBA" id="ARBA00022918"/>
    </source>
</evidence>
<keyword evidence="11 14" id="KW-0539">Nucleus</keyword>
<dbReference type="Gene3D" id="3.30.70.2630">
    <property type="match status" value="1"/>
</dbReference>